<protein>
    <submittedName>
        <fullName evidence="2">Uncharacterized protein LOC107264870</fullName>
    </submittedName>
</protein>
<sequence length="118" mass="12981">MPKLHYLLGSGDECADFGVDTNDTRLQTVCSKQIKQRSAEEVTRVLRQREVITYFGGDDSEDETDAIEEADSDATESDAIIVNSKTIEKRNTAALNARDQYAKTIASCVVQTASTKCN</sequence>
<gene>
    <name evidence="2" type="primary">LOC107264870</name>
</gene>
<dbReference type="RefSeq" id="XP_015589098.1">
    <property type="nucleotide sequence ID" value="XM_015733612.2"/>
</dbReference>
<dbReference type="AlphaFoldDB" id="A0AAJ7BLM3"/>
<proteinExistence type="predicted"/>
<dbReference type="KEGG" id="ccin:107264870"/>
<accession>A0AAJ7BLM3</accession>
<reference evidence="2" key="1">
    <citation type="submission" date="2025-08" db="UniProtKB">
        <authorList>
            <consortium name="RefSeq"/>
        </authorList>
    </citation>
    <scope>IDENTIFICATION</scope>
</reference>
<dbReference type="Proteomes" id="UP000694920">
    <property type="component" value="Unplaced"/>
</dbReference>
<name>A0AAJ7BLM3_CEPCN</name>
<dbReference type="GeneID" id="107264870"/>
<evidence type="ECO:0000313" key="1">
    <source>
        <dbReference type="Proteomes" id="UP000694920"/>
    </source>
</evidence>
<keyword evidence="1" id="KW-1185">Reference proteome</keyword>
<evidence type="ECO:0000313" key="2">
    <source>
        <dbReference type="RefSeq" id="XP_015589098.1"/>
    </source>
</evidence>
<organism evidence="1 2">
    <name type="scientific">Cephus cinctus</name>
    <name type="common">Wheat stem sawfly</name>
    <dbReference type="NCBI Taxonomy" id="211228"/>
    <lineage>
        <taxon>Eukaryota</taxon>
        <taxon>Metazoa</taxon>
        <taxon>Ecdysozoa</taxon>
        <taxon>Arthropoda</taxon>
        <taxon>Hexapoda</taxon>
        <taxon>Insecta</taxon>
        <taxon>Pterygota</taxon>
        <taxon>Neoptera</taxon>
        <taxon>Endopterygota</taxon>
        <taxon>Hymenoptera</taxon>
        <taxon>Cephoidea</taxon>
        <taxon>Cephidae</taxon>
        <taxon>Cephus</taxon>
    </lineage>
</organism>